<name>A0ACD3A7W1_9AGAR</name>
<reference evidence="1 2" key="1">
    <citation type="journal article" date="2019" name="Nat. Ecol. Evol.">
        <title>Megaphylogeny resolves global patterns of mushroom evolution.</title>
        <authorList>
            <person name="Varga T."/>
            <person name="Krizsan K."/>
            <person name="Foldi C."/>
            <person name="Dima B."/>
            <person name="Sanchez-Garcia M."/>
            <person name="Sanchez-Ramirez S."/>
            <person name="Szollosi G.J."/>
            <person name="Szarkandi J.G."/>
            <person name="Papp V."/>
            <person name="Albert L."/>
            <person name="Andreopoulos W."/>
            <person name="Angelini C."/>
            <person name="Antonin V."/>
            <person name="Barry K.W."/>
            <person name="Bougher N.L."/>
            <person name="Buchanan P."/>
            <person name="Buyck B."/>
            <person name="Bense V."/>
            <person name="Catcheside P."/>
            <person name="Chovatia M."/>
            <person name="Cooper J."/>
            <person name="Damon W."/>
            <person name="Desjardin D."/>
            <person name="Finy P."/>
            <person name="Geml J."/>
            <person name="Haridas S."/>
            <person name="Hughes K."/>
            <person name="Justo A."/>
            <person name="Karasinski D."/>
            <person name="Kautmanova I."/>
            <person name="Kiss B."/>
            <person name="Kocsube S."/>
            <person name="Kotiranta H."/>
            <person name="LaButti K.M."/>
            <person name="Lechner B.E."/>
            <person name="Liimatainen K."/>
            <person name="Lipzen A."/>
            <person name="Lukacs Z."/>
            <person name="Mihaltcheva S."/>
            <person name="Morgado L.N."/>
            <person name="Niskanen T."/>
            <person name="Noordeloos M.E."/>
            <person name="Ohm R.A."/>
            <person name="Ortiz-Santana B."/>
            <person name="Ovrebo C."/>
            <person name="Racz N."/>
            <person name="Riley R."/>
            <person name="Savchenko A."/>
            <person name="Shiryaev A."/>
            <person name="Soop K."/>
            <person name="Spirin V."/>
            <person name="Szebenyi C."/>
            <person name="Tomsovsky M."/>
            <person name="Tulloss R.E."/>
            <person name="Uehling J."/>
            <person name="Grigoriev I.V."/>
            <person name="Vagvolgyi C."/>
            <person name="Papp T."/>
            <person name="Martin F.M."/>
            <person name="Miettinen O."/>
            <person name="Hibbett D.S."/>
            <person name="Nagy L.G."/>
        </authorList>
    </citation>
    <scope>NUCLEOTIDE SEQUENCE [LARGE SCALE GENOMIC DNA]</scope>
    <source>
        <strain evidence="1 2">NL-1719</strain>
    </source>
</reference>
<sequence>MSLFLAFVSSARLFPLVPSLFYFISTPPIAAVAPCIIDHLLLLLFVSLFLAFLITLGWLLFVFVDPFSRHSNHPHLVGGDEARAKRLVNSCVLF</sequence>
<evidence type="ECO:0000313" key="2">
    <source>
        <dbReference type="Proteomes" id="UP000308600"/>
    </source>
</evidence>
<keyword evidence="2" id="KW-1185">Reference proteome</keyword>
<evidence type="ECO:0000313" key="1">
    <source>
        <dbReference type="EMBL" id="TFK61484.1"/>
    </source>
</evidence>
<gene>
    <name evidence="1" type="ORF">BDN72DRAFT_849620</name>
</gene>
<organism evidence="1 2">
    <name type="scientific">Pluteus cervinus</name>
    <dbReference type="NCBI Taxonomy" id="181527"/>
    <lineage>
        <taxon>Eukaryota</taxon>
        <taxon>Fungi</taxon>
        <taxon>Dikarya</taxon>
        <taxon>Basidiomycota</taxon>
        <taxon>Agaricomycotina</taxon>
        <taxon>Agaricomycetes</taxon>
        <taxon>Agaricomycetidae</taxon>
        <taxon>Agaricales</taxon>
        <taxon>Pluteineae</taxon>
        <taxon>Pluteaceae</taxon>
        <taxon>Pluteus</taxon>
    </lineage>
</organism>
<accession>A0ACD3A7W1</accession>
<protein>
    <submittedName>
        <fullName evidence="1">Uncharacterized protein</fullName>
    </submittedName>
</protein>
<dbReference type="EMBL" id="ML208656">
    <property type="protein sequence ID" value="TFK61484.1"/>
    <property type="molecule type" value="Genomic_DNA"/>
</dbReference>
<dbReference type="Proteomes" id="UP000308600">
    <property type="component" value="Unassembled WGS sequence"/>
</dbReference>
<proteinExistence type="predicted"/>